<dbReference type="InterPro" id="IPR022089">
    <property type="entry name" value="Plasmodium-antigen_C"/>
</dbReference>
<reference evidence="3 4" key="1">
    <citation type="journal article" date="2012" name="Nat. Genet.">
        <title>Plasmodium cynomolgi genome sequences provide insight into Plasmodium vivax and the monkey malaria clade.</title>
        <authorList>
            <person name="Tachibana S."/>
            <person name="Sullivan S.A."/>
            <person name="Kawai S."/>
            <person name="Nakamura S."/>
            <person name="Kim H.R."/>
            <person name="Goto N."/>
            <person name="Arisue N."/>
            <person name="Palacpac N.M.Q."/>
            <person name="Honma H."/>
            <person name="Yagi M."/>
            <person name="Tougan T."/>
            <person name="Katakai Y."/>
            <person name="Kaneko O."/>
            <person name="Mita T."/>
            <person name="Kita K."/>
            <person name="Yasutomi Y."/>
            <person name="Sutton P.L."/>
            <person name="Shakhbatyan R."/>
            <person name="Horii T."/>
            <person name="Yasunaga T."/>
            <person name="Barnwell J.W."/>
            <person name="Escalante A.A."/>
            <person name="Carlton J.M."/>
            <person name="Tanabe K."/>
        </authorList>
    </citation>
    <scope>NUCLEOTIDE SEQUENCE [LARGE SCALE GENOMIC DNA]</scope>
    <source>
        <strain evidence="3 4">B</strain>
    </source>
</reference>
<dbReference type="OMA" id="KWKEYKW"/>
<name>K6UVJ7_PLACD</name>
<dbReference type="PhylomeDB" id="K6UVJ7"/>
<sequence>MEGKALQNSKFDALNLAAPILNEGINVGKRLIGKLNGPTSADLVLVVTFFTLYRLYNHFKKMKILQPRENHEIIYNTLKTLDGDLSTEEKIQKQLRAVENHNKKVQRLQDWFKDVEKRIKTQRRKIDLATGRAKSDDLIRRAKQRSQYIITAGQEIALEDKEEKEIMENGVKKIQNGLRIIEELIQKLDDGTGKIPKDNLGSYRQEIEIPEDKIAEFDQGLELFEEGLKLIEARVQNTAGDDEIEEIKIELEENNEEEQDGDNSSPYLYSQDEVVQEPLLASELKAYKGKMAQVEDWINDIDQTIRNEAMKIKEGVEAEIKPPESYAQDAGKTMGQVEKNTVKEETHDNEYEQEQNLEEEPNGELTEEWKAKEWTKWMNNTEKEWGNFTQSFEHYKQKWIEKKESEWEEWLRNIHYNWVGFTNKLEEDYINDKANAWTKWNEKEWKGIIEMEWKRPMKVKWTKLVKKNEEIWGDKFFNYWDDWKGKKWNEWKNKNWKKTEEEKWNNFEKCKDLNNDEKCKDLNNDEKCKDLNNDENWKEWKKRLLREKKEWENWVNKKEDVLMDAEETYWKKWKEYKWNYLNEWMKQVEVEWLKSKPWEVLKQVRSDSYE</sequence>
<dbReference type="KEGG" id="pcy:PCYB_121070"/>
<feature type="domain" description="Tryptophan/threonine-rich plasmodium antigen C-terminal" evidence="2">
    <location>
        <begin position="373"/>
        <end position="600"/>
    </location>
</feature>
<evidence type="ECO:0000256" key="1">
    <source>
        <dbReference type="SAM" id="MobiDB-lite"/>
    </source>
</evidence>
<feature type="region of interest" description="Disordered" evidence="1">
    <location>
        <begin position="345"/>
        <end position="366"/>
    </location>
</feature>
<organism evidence="3 4">
    <name type="scientific">Plasmodium cynomolgi (strain B)</name>
    <dbReference type="NCBI Taxonomy" id="1120755"/>
    <lineage>
        <taxon>Eukaryota</taxon>
        <taxon>Sar</taxon>
        <taxon>Alveolata</taxon>
        <taxon>Apicomplexa</taxon>
        <taxon>Aconoidasida</taxon>
        <taxon>Haemosporida</taxon>
        <taxon>Plasmodiidae</taxon>
        <taxon>Plasmodium</taxon>
        <taxon>Plasmodium (Plasmodium)</taxon>
    </lineage>
</organism>
<feature type="compositionally biased region" description="Acidic residues" evidence="1">
    <location>
        <begin position="351"/>
        <end position="366"/>
    </location>
</feature>
<evidence type="ECO:0000313" key="4">
    <source>
        <dbReference type="Proteomes" id="UP000006319"/>
    </source>
</evidence>
<dbReference type="eggNOG" id="ENOG502QY5E">
    <property type="taxonomic scope" value="Eukaryota"/>
</dbReference>
<evidence type="ECO:0000259" key="2">
    <source>
        <dbReference type="Pfam" id="PF12319"/>
    </source>
</evidence>
<proteinExistence type="predicted"/>
<dbReference type="RefSeq" id="XP_004223486.1">
    <property type="nucleotide sequence ID" value="XM_004223438.1"/>
</dbReference>
<evidence type="ECO:0000313" key="3">
    <source>
        <dbReference type="EMBL" id="GAB67539.1"/>
    </source>
</evidence>
<gene>
    <name evidence="3" type="ORF">PCYB_121070</name>
</gene>
<protein>
    <submittedName>
        <fullName evidence="3">Tryptophan-rich antigen</fullName>
    </submittedName>
</protein>
<keyword evidence="4" id="KW-1185">Reference proteome</keyword>
<accession>K6UVJ7</accession>
<dbReference type="EMBL" id="DF157104">
    <property type="protein sequence ID" value="GAB67539.1"/>
    <property type="molecule type" value="Genomic_DNA"/>
</dbReference>
<dbReference type="AlphaFoldDB" id="K6UVJ7"/>
<dbReference type="OrthoDB" id="385764at2759"/>
<dbReference type="GeneID" id="14693908"/>
<dbReference type="VEuPathDB" id="PlasmoDB:PCYB_121070"/>
<dbReference type="Pfam" id="PF12319">
    <property type="entry name" value="TryThrA_C"/>
    <property type="match status" value="1"/>
</dbReference>
<dbReference type="Proteomes" id="UP000006319">
    <property type="component" value="Chromosome 12"/>
</dbReference>